<gene>
    <name evidence="4" type="ORF">ACE41H_22210</name>
</gene>
<accession>A0ABV5AZ24</accession>
<name>A0ABV5AZ24_9BACL</name>
<dbReference type="PIRSF" id="PIRSF002741">
    <property type="entry name" value="MppA"/>
    <property type="match status" value="1"/>
</dbReference>
<dbReference type="EMBL" id="JBHHMI010000032">
    <property type="protein sequence ID" value="MFB5269476.1"/>
    <property type="molecule type" value="Genomic_DNA"/>
</dbReference>
<evidence type="ECO:0000256" key="2">
    <source>
        <dbReference type="SAM" id="SignalP"/>
    </source>
</evidence>
<feature type="compositionally biased region" description="Low complexity" evidence="1">
    <location>
        <begin position="38"/>
        <end position="54"/>
    </location>
</feature>
<dbReference type="RefSeq" id="WP_375357747.1">
    <property type="nucleotide sequence ID" value="NZ_JBHHMI010000032.1"/>
</dbReference>
<dbReference type="InterPro" id="IPR039424">
    <property type="entry name" value="SBP_5"/>
</dbReference>
<evidence type="ECO:0000256" key="1">
    <source>
        <dbReference type="SAM" id="MobiDB-lite"/>
    </source>
</evidence>
<dbReference type="Gene3D" id="3.40.190.10">
    <property type="entry name" value="Periplasmic binding protein-like II"/>
    <property type="match status" value="1"/>
</dbReference>
<dbReference type="CDD" id="cd00995">
    <property type="entry name" value="PBP2_NikA_DppA_OppA_like"/>
    <property type="match status" value="1"/>
</dbReference>
<dbReference type="PANTHER" id="PTHR30290:SF81">
    <property type="entry name" value="OLIGOPEPTIDE-BINDING PROTEIN OPPA"/>
    <property type="match status" value="1"/>
</dbReference>
<dbReference type="Gene3D" id="3.10.105.10">
    <property type="entry name" value="Dipeptide-binding Protein, Domain 3"/>
    <property type="match status" value="1"/>
</dbReference>
<dbReference type="PANTHER" id="PTHR30290">
    <property type="entry name" value="PERIPLASMIC BINDING COMPONENT OF ABC TRANSPORTER"/>
    <property type="match status" value="1"/>
</dbReference>
<organism evidence="4 5">
    <name type="scientific">Paenibacillus enshidis</name>
    <dbReference type="NCBI Taxonomy" id="1458439"/>
    <lineage>
        <taxon>Bacteria</taxon>
        <taxon>Bacillati</taxon>
        <taxon>Bacillota</taxon>
        <taxon>Bacilli</taxon>
        <taxon>Bacillales</taxon>
        <taxon>Paenibacillaceae</taxon>
        <taxon>Paenibacillus</taxon>
    </lineage>
</organism>
<protein>
    <submittedName>
        <fullName evidence="4">ABC transporter substrate-binding protein</fullName>
    </submittedName>
</protein>
<evidence type="ECO:0000313" key="5">
    <source>
        <dbReference type="Proteomes" id="UP001580346"/>
    </source>
</evidence>
<keyword evidence="5" id="KW-1185">Reference proteome</keyword>
<evidence type="ECO:0000313" key="4">
    <source>
        <dbReference type="EMBL" id="MFB5269476.1"/>
    </source>
</evidence>
<comment type="caution">
    <text evidence="4">The sequence shown here is derived from an EMBL/GenBank/DDBJ whole genome shotgun (WGS) entry which is preliminary data.</text>
</comment>
<dbReference type="PROSITE" id="PS51257">
    <property type="entry name" value="PROKAR_LIPOPROTEIN"/>
    <property type="match status" value="1"/>
</dbReference>
<feature type="region of interest" description="Disordered" evidence="1">
    <location>
        <begin position="29"/>
        <end position="56"/>
    </location>
</feature>
<dbReference type="Proteomes" id="UP001580346">
    <property type="component" value="Unassembled WGS sequence"/>
</dbReference>
<proteinExistence type="predicted"/>
<reference evidence="4 5" key="1">
    <citation type="submission" date="2024-09" db="EMBL/GenBank/DDBJ databases">
        <title>Paenibacillus zeirhizospherea sp. nov., isolated from surface of the maize (Zea mays) roots in a horticulture field, Hungary.</title>
        <authorList>
            <person name="Marton D."/>
            <person name="Farkas M."/>
            <person name="Bedics A."/>
            <person name="Toth E."/>
            <person name="Tancsics A."/>
            <person name="Boka K."/>
            <person name="Maroti G."/>
            <person name="Kriszt B."/>
            <person name="Cserhati M."/>
        </authorList>
    </citation>
    <scope>NUCLEOTIDE SEQUENCE [LARGE SCALE GENOMIC DNA]</scope>
    <source>
        <strain evidence="4 5">KCTC 33519</strain>
    </source>
</reference>
<evidence type="ECO:0000259" key="3">
    <source>
        <dbReference type="Pfam" id="PF00496"/>
    </source>
</evidence>
<dbReference type="InterPro" id="IPR030678">
    <property type="entry name" value="Peptide/Ni-bd"/>
</dbReference>
<sequence>MLNMRKWFYMVLMIALIGSMLTACALGGGGEAQTTDSAEPATEATKTNETAEPASEGVIEAADMSLNPDLAKQRADTVVVGMTAPKGVFNPLFRQTVYDDYVARTVFDTLLIVEKDGTYTENLAESVDVSKDGLKYTFHLKPGVTYSDGTPVTAKDFAFVMKILHDPAYDGEIDALAFNIAGGRDYFEGDAKDISGVKVIDDNTIEITVTEATAYTRDFLGDLPMMPESYYGKNYTKGKLDGIKALHNKPLGSGQYVLKSFSPGQEVVLEANPNYFKGAPKVKTVIFKTTTEGTSLSMLQTGETDMDNITVTEDNVEELTSLGFLNVHIMPTNGYGYIAFNHKEKKFQDPKVRQALTIGLNREEIVQGIYGPYANVLNIPQSTESWAYTEEGVETYSFDMEKAKQLLDEAGWKAGADGIREKDGEKFKINFSATADNPVIDALLPIMTNNYKELGIDLTSETLDFNAIMDKKDTGNFDMFFAAWSLEPDPDTTVYITDGAQNDIGYSNAKVDELTLAAKKELDQEKRKDLYKQLYQELNKDLPVIFMYQRRDMWPINGRLSGFDISPFKDFEYSLYSMQIAQ</sequence>
<feature type="domain" description="Solute-binding protein family 5" evidence="3">
    <location>
        <begin position="119"/>
        <end position="499"/>
    </location>
</feature>
<dbReference type="SUPFAM" id="SSF53850">
    <property type="entry name" value="Periplasmic binding protein-like II"/>
    <property type="match status" value="1"/>
</dbReference>
<dbReference type="Pfam" id="PF00496">
    <property type="entry name" value="SBP_bac_5"/>
    <property type="match status" value="1"/>
</dbReference>
<dbReference type="InterPro" id="IPR000914">
    <property type="entry name" value="SBP_5_dom"/>
</dbReference>
<dbReference type="Gene3D" id="3.90.76.10">
    <property type="entry name" value="Dipeptide-binding Protein, Domain 1"/>
    <property type="match status" value="1"/>
</dbReference>
<feature type="chain" id="PRO_5047262682" evidence="2">
    <location>
        <begin position="26"/>
        <end position="582"/>
    </location>
</feature>
<keyword evidence="2" id="KW-0732">Signal</keyword>
<feature type="signal peptide" evidence="2">
    <location>
        <begin position="1"/>
        <end position="25"/>
    </location>
</feature>